<evidence type="ECO:0000313" key="7">
    <source>
        <dbReference type="EMBL" id="MBK1618095.1"/>
    </source>
</evidence>
<protein>
    <recommendedName>
        <fullName evidence="6">Large ribosomal subunit protein uL23</fullName>
    </recommendedName>
</protein>
<comment type="subunit">
    <text evidence="6">Part of the 50S ribosomal subunit. Contacts protein L29, and trigger factor when it is bound to the ribosome.</text>
</comment>
<reference evidence="7 8" key="1">
    <citation type="journal article" date="2020" name="Microorganisms">
        <title>Osmotic Adaptation and Compatible Solute Biosynthesis of Phototrophic Bacteria as Revealed from Genome Analyses.</title>
        <authorList>
            <person name="Imhoff J.F."/>
            <person name="Rahn T."/>
            <person name="Kunzel S."/>
            <person name="Keller A."/>
            <person name="Neulinger S.C."/>
        </authorList>
    </citation>
    <scope>NUCLEOTIDE SEQUENCE [LARGE SCALE GENOMIC DNA]</scope>
    <source>
        <strain evidence="7 8">DSM 25653</strain>
    </source>
</reference>
<comment type="similarity">
    <text evidence="1 6">Belongs to the universal ribosomal protein uL23 family.</text>
</comment>
<dbReference type="GO" id="GO:0005840">
    <property type="term" value="C:ribosome"/>
    <property type="evidence" value="ECO:0007669"/>
    <property type="project" value="UniProtKB-KW"/>
</dbReference>
<keyword evidence="5 6" id="KW-0687">Ribonucleoprotein</keyword>
<evidence type="ECO:0000313" key="8">
    <source>
        <dbReference type="Proteomes" id="UP001138768"/>
    </source>
</evidence>
<dbReference type="Gene3D" id="3.30.70.330">
    <property type="match status" value="1"/>
</dbReference>
<dbReference type="InterPro" id="IPR013025">
    <property type="entry name" value="Ribosomal_uL23-like"/>
</dbReference>
<gene>
    <name evidence="6" type="primary">rplW</name>
    <name evidence="7" type="ORF">CKO42_06485</name>
</gene>
<dbReference type="GO" id="GO:0006412">
    <property type="term" value="P:translation"/>
    <property type="evidence" value="ECO:0007669"/>
    <property type="project" value="UniProtKB-UniRule"/>
</dbReference>
<dbReference type="FunFam" id="3.30.70.330:FF:000001">
    <property type="entry name" value="50S ribosomal protein L23"/>
    <property type="match status" value="1"/>
</dbReference>
<dbReference type="NCBIfam" id="NF004359">
    <property type="entry name" value="PRK05738.1-3"/>
    <property type="match status" value="1"/>
</dbReference>
<dbReference type="RefSeq" id="WP_200240799.1">
    <property type="nucleotide sequence ID" value="NZ_NRRY01000007.1"/>
</dbReference>
<evidence type="ECO:0000256" key="4">
    <source>
        <dbReference type="ARBA" id="ARBA00022980"/>
    </source>
</evidence>
<keyword evidence="2 6" id="KW-0699">rRNA-binding</keyword>
<dbReference type="EMBL" id="NRRY01000007">
    <property type="protein sequence ID" value="MBK1618095.1"/>
    <property type="molecule type" value="Genomic_DNA"/>
</dbReference>
<organism evidence="7 8">
    <name type="scientific">Lamprobacter modestohalophilus</name>
    <dbReference type="NCBI Taxonomy" id="1064514"/>
    <lineage>
        <taxon>Bacteria</taxon>
        <taxon>Pseudomonadati</taxon>
        <taxon>Pseudomonadota</taxon>
        <taxon>Gammaproteobacteria</taxon>
        <taxon>Chromatiales</taxon>
        <taxon>Chromatiaceae</taxon>
        <taxon>Lamprobacter</taxon>
    </lineage>
</organism>
<evidence type="ECO:0000256" key="3">
    <source>
        <dbReference type="ARBA" id="ARBA00022884"/>
    </source>
</evidence>
<keyword evidence="3 6" id="KW-0694">RNA-binding</keyword>
<keyword evidence="4 6" id="KW-0689">Ribosomal protein</keyword>
<dbReference type="NCBIfam" id="NF004363">
    <property type="entry name" value="PRK05738.2-4"/>
    <property type="match status" value="1"/>
</dbReference>
<dbReference type="GO" id="GO:0019843">
    <property type="term" value="F:rRNA binding"/>
    <property type="evidence" value="ECO:0007669"/>
    <property type="project" value="UniProtKB-UniRule"/>
</dbReference>
<comment type="caution">
    <text evidence="7">The sequence shown here is derived from an EMBL/GenBank/DDBJ whole genome shotgun (WGS) entry which is preliminary data.</text>
</comment>
<evidence type="ECO:0000256" key="2">
    <source>
        <dbReference type="ARBA" id="ARBA00022730"/>
    </source>
</evidence>
<dbReference type="PANTHER" id="PTHR11620">
    <property type="entry name" value="60S RIBOSOMAL PROTEIN L23A"/>
    <property type="match status" value="1"/>
</dbReference>
<dbReference type="GO" id="GO:1990904">
    <property type="term" value="C:ribonucleoprotein complex"/>
    <property type="evidence" value="ECO:0007669"/>
    <property type="project" value="UniProtKB-KW"/>
</dbReference>
<comment type="function">
    <text evidence="6">One of the early assembly proteins it binds 23S rRNA. One of the proteins that surrounds the polypeptide exit tunnel on the outside of the ribosome. Forms the main docking site for trigger factor binding to the ribosome.</text>
</comment>
<dbReference type="Proteomes" id="UP001138768">
    <property type="component" value="Unassembled WGS sequence"/>
</dbReference>
<dbReference type="GO" id="GO:0003735">
    <property type="term" value="F:structural constituent of ribosome"/>
    <property type="evidence" value="ECO:0007669"/>
    <property type="project" value="InterPro"/>
</dbReference>
<evidence type="ECO:0000256" key="5">
    <source>
        <dbReference type="ARBA" id="ARBA00023274"/>
    </source>
</evidence>
<sequence length="102" mass="11068">MNAGVNQERLMKVLLGPIISEKASIVADQSAQYAFRVEPTATKREIGQAVELLFEVKVDAVQVLNVKGKAKRFGGRLGKRPGWRKAYVRLAPGNDIDFGGGA</sequence>
<dbReference type="HAMAP" id="MF_01369_B">
    <property type="entry name" value="Ribosomal_uL23_B"/>
    <property type="match status" value="1"/>
</dbReference>
<keyword evidence="8" id="KW-1185">Reference proteome</keyword>
<name>A0A9X0W786_9GAMM</name>
<dbReference type="InterPro" id="IPR012678">
    <property type="entry name" value="Ribosomal_uL23/eL15/eS24_sf"/>
</dbReference>
<evidence type="ECO:0000256" key="1">
    <source>
        <dbReference type="ARBA" id="ARBA00006700"/>
    </source>
</evidence>
<evidence type="ECO:0000256" key="6">
    <source>
        <dbReference type="HAMAP-Rule" id="MF_01369"/>
    </source>
</evidence>
<dbReference type="InterPro" id="IPR012677">
    <property type="entry name" value="Nucleotide-bd_a/b_plait_sf"/>
</dbReference>
<dbReference type="Pfam" id="PF00276">
    <property type="entry name" value="Ribosomal_L23"/>
    <property type="match status" value="1"/>
</dbReference>
<dbReference type="SUPFAM" id="SSF54189">
    <property type="entry name" value="Ribosomal proteins S24e, L23 and L15e"/>
    <property type="match status" value="1"/>
</dbReference>
<accession>A0A9X0W786</accession>
<proteinExistence type="inferred from homology"/>
<dbReference type="AlphaFoldDB" id="A0A9X0W786"/>